<evidence type="ECO:0000313" key="7">
    <source>
        <dbReference type="Proteomes" id="UP000288859"/>
    </source>
</evidence>
<dbReference type="GO" id="GO:0034271">
    <property type="term" value="C:phosphatidylinositol 3-kinase complex, class III, type I"/>
    <property type="evidence" value="ECO:0007669"/>
    <property type="project" value="TreeGrafter"/>
</dbReference>
<evidence type="ECO:0000313" key="6">
    <source>
        <dbReference type="EMBL" id="RVX69858.1"/>
    </source>
</evidence>
<dbReference type="GO" id="GO:0000423">
    <property type="term" value="P:mitophagy"/>
    <property type="evidence" value="ECO:0007669"/>
    <property type="project" value="TreeGrafter"/>
</dbReference>
<dbReference type="GO" id="GO:0045324">
    <property type="term" value="P:late endosome to vacuole transport"/>
    <property type="evidence" value="ECO:0007669"/>
    <property type="project" value="TreeGrafter"/>
</dbReference>
<dbReference type="Pfam" id="PF17675">
    <property type="entry name" value="APG6_N"/>
    <property type="match status" value="1"/>
</dbReference>
<reference evidence="6 7" key="1">
    <citation type="submission" date="2017-03" db="EMBL/GenBank/DDBJ databases">
        <title>Genomes of endolithic fungi from Antarctica.</title>
        <authorList>
            <person name="Coleine C."/>
            <person name="Masonjones S."/>
            <person name="Stajich J.E."/>
        </authorList>
    </citation>
    <scope>NUCLEOTIDE SEQUENCE [LARGE SCALE GENOMIC DNA]</scope>
    <source>
        <strain evidence="6 7">CCFEE 6314</strain>
    </source>
</reference>
<feature type="coiled-coil region" evidence="2">
    <location>
        <begin position="228"/>
        <end position="283"/>
    </location>
</feature>
<comment type="caution">
    <text evidence="6">The sequence shown here is derived from an EMBL/GenBank/DDBJ whole genome shotgun (WGS) entry which is preliminary data.</text>
</comment>
<dbReference type="Pfam" id="PF04111">
    <property type="entry name" value="APG6"/>
    <property type="match status" value="1"/>
</dbReference>
<feature type="compositionally biased region" description="Basic and acidic residues" evidence="3">
    <location>
        <begin position="117"/>
        <end position="126"/>
    </location>
</feature>
<dbReference type="FunFam" id="1.10.418.40:FF:000005">
    <property type="entry name" value="Autophagy protein Apg6, putative"/>
    <property type="match status" value="1"/>
</dbReference>
<comment type="similarity">
    <text evidence="1">Belongs to the beclin family.</text>
</comment>
<feature type="domain" description="Atg6 BARA" evidence="4">
    <location>
        <begin position="294"/>
        <end position="519"/>
    </location>
</feature>
<evidence type="ECO:0000259" key="4">
    <source>
        <dbReference type="Pfam" id="PF04111"/>
    </source>
</evidence>
<dbReference type="OrthoDB" id="20368at2759"/>
<accession>A0A438N2C5</accession>
<dbReference type="InterPro" id="IPR007243">
    <property type="entry name" value="Atg6/Beclin"/>
</dbReference>
<dbReference type="GO" id="GO:0034272">
    <property type="term" value="C:phosphatidylinositol 3-kinase complex, class III, type II"/>
    <property type="evidence" value="ECO:0007669"/>
    <property type="project" value="TreeGrafter"/>
</dbReference>
<protein>
    <submittedName>
        <fullName evidence="6">Uncharacterized protein</fullName>
    </submittedName>
</protein>
<evidence type="ECO:0000259" key="5">
    <source>
        <dbReference type="Pfam" id="PF17675"/>
    </source>
</evidence>
<organism evidence="6 7">
    <name type="scientific">Exophiala mesophila</name>
    <name type="common">Black yeast-like fungus</name>
    <dbReference type="NCBI Taxonomy" id="212818"/>
    <lineage>
        <taxon>Eukaryota</taxon>
        <taxon>Fungi</taxon>
        <taxon>Dikarya</taxon>
        <taxon>Ascomycota</taxon>
        <taxon>Pezizomycotina</taxon>
        <taxon>Eurotiomycetes</taxon>
        <taxon>Chaetothyriomycetidae</taxon>
        <taxon>Chaetothyriales</taxon>
        <taxon>Herpotrichiellaceae</taxon>
        <taxon>Exophiala</taxon>
    </lineage>
</organism>
<dbReference type="GO" id="GO:0030674">
    <property type="term" value="F:protein-macromolecule adaptor activity"/>
    <property type="evidence" value="ECO:0007669"/>
    <property type="project" value="TreeGrafter"/>
</dbReference>
<proteinExistence type="inferred from homology"/>
<dbReference type="GO" id="GO:0043548">
    <property type="term" value="F:phosphatidylinositol 3-kinase binding"/>
    <property type="evidence" value="ECO:0007669"/>
    <property type="project" value="TreeGrafter"/>
</dbReference>
<feature type="compositionally biased region" description="Low complexity" evidence="3">
    <location>
        <begin position="376"/>
        <end position="387"/>
    </location>
</feature>
<dbReference type="VEuPathDB" id="FungiDB:PV10_07904"/>
<dbReference type="GO" id="GO:0000045">
    <property type="term" value="P:autophagosome assembly"/>
    <property type="evidence" value="ECO:0007669"/>
    <property type="project" value="TreeGrafter"/>
</dbReference>
<dbReference type="Proteomes" id="UP000288859">
    <property type="component" value="Unassembled WGS sequence"/>
</dbReference>
<feature type="domain" description="Atg6/beclin coiled-coil" evidence="5">
    <location>
        <begin position="165"/>
        <end position="291"/>
    </location>
</feature>
<dbReference type="PANTHER" id="PTHR12768">
    <property type="entry name" value="BECLIN 1"/>
    <property type="match status" value="1"/>
</dbReference>
<feature type="region of interest" description="Disordered" evidence="3">
    <location>
        <begin position="375"/>
        <end position="398"/>
    </location>
</feature>
<feature type="region of interest" description="Disordered" evidence="3">
    <location>
        <begin position="108"/>
        <end position="140"/>
    </location>
</feature>
<gene>
    <name evidence="6" type="ORF">B0A52_05692</name>
</gene>
<dbReference type="GO" id="GO:0006995">
    <property type="term" value="P:cellular response to nitrogen starvation"/>
    <property type="evidence" value="ECO:0007669"/>
    <property type="project" value="TreeGrafter"/>
</dbReference>
<evidence type="ECO:0000256" key="1">
    <source>
        <dbReference type="ARBA" id="ARBA00005965"/>
    </source>
</evidence>
<dbReference type="EMBL" id="NAJM01000026">
    <property type="protein sequence ID" value="RVX69858.1"/>
    <property type="molecule type" value="Genomic_DNA"/>
</dbReference>
<sequence length="526" mass="58698">MATASSTLYCQICRQQIRLDGTIKQLHPAALDVLIGSTGNPQRGGASASRLAYPQERRARYDRVTAQAVSPIHKRTIPPPLDESTSGGSRGDAQLKADMSFIEITQSQVDFPPGDQTEQKSRDVVGPHETNGPHPEPRQHTLADDISKAERLFSILSSHSDVDHPICTECTAILINGLKARMNNATKERDAYAFFLKNIQQHNLSAPSKDAQSLRAHKANAESAYQKLLHVERQVEQTKADIAQLNEEIRALESSEEAFWLRRNSLDEQLHDATIQLNTLQQSFSHDHRRLERLQRTNVFNDTFCVGHDGSFGTINGLRLGRLPNNNVEWGEINAAWGQTLLLLATVAERLKYVFQGYRLKPQGSTSRIEKLDYLQQPPDQTRPPTTARERVLGPSTANPEPKVTVLDLFSSGEMAIGRVLNHRKFDNGMVAFLDCLSQVARFVERSALDEQTNKASSQRMTTVRTTPKQPVLPYVIDNDKIGGISIKLGMGFGDAESFTRACKYVLTCCKFLLAYVSNLENQRNV</sequence>
<dbReference type="Gene3D" id="6.10.250.3110">
    <property type="match status" value="1"/>
</dbReference>
<dbReference type="InterPro" id="IPR041691">
    <property type="entry name" value="Atg6/beclin_CC"/>
</dbReference>
<evidence type="ECO:0000256" key="3">
    <source>
        <dbReference type="SAM" id="MobiDB-lite"/>
    </source>
</evidence>
<dbReference type="InterPro" id="IPR038274">
    <property type="entry name" value="Atg6/Beclin_C_sf"/>
</dbReference>
<name>A0A438N2C5_EXOME</name>
<keyword evidence="2" id="KW-0175">Coiled coil</keyword>
<dbReference type="GO" id="GO:0000407">
    <property type="term" value="C:phagophore assembly site"/>
    <property type="evidence" value="ECO:0007669"/>
    <property type="project" value="TreeGrafter"/>
</dbReference>
<dbReference type="AlphaFoldDB" id="A0A438N2C5"/>
<dbReference type="InterPro" id="IPR040455">
    <property type="entry name" value="Atg6_BARA"/>
</dbReference>
<dbReference type="PANTHER" id="PTHR12768:SF4">
    <property type="entry name" value="BECLIN-1"/>
    <property type="match status" value="1"/>
</dbReference>
<dbReference type="Gene3D" id="1.10.418.40">
    <property type="entry name" value="Autophagy protein 6/Beclin 1"/>
    <property type="match status" value="1"/>
</dbReference>
<evidence type="ECO:0000256" key="2">
    <source>
        <dbReference type="SAM" id="Coils"/>
    </source>
</evidence>